<comment type="caution">
    <text evidence="2">The sequence shown here is derived from an EMBL/GenBank/DDBJ whole genome shotgun (WGS) entry which is preliminary data.</text>
</comment>
<feature type="compositionally biased region" description="Polar residues" evidence="1">
    <location>
        <begin position="112"/>
        <end position="127"/>
    </location>
</feature>
<feature type="region of interest" description="Disordered" evidence="1">
    <location>
        <begin position="105"/>
        <end position="127"/>
    </location>
</feature>
<dbReference type="AlphaFoldDB" id="A0A812INY5"/>
<feature type="compositionally biased region" description="Polar residues" evidence="1">
    <location>
        <begin position="20"/>
        <end position="33"/>
    </location>
</feature>
<reference evidence="2" key="1">
    <citation type="submission" date="2021-02" db="EMBL/GenBank/DDBJ databases">
        <authorList>
            <person name="Dougan E. K."/>
            <person name="Rhodes N."/>
            <person name="Thang M."/>
            <person name="Chan C."/>
        </authorList>
    </citation>
    <scope>NUCLEOTIDE SEQUENCE</scope>
</reference>
<gene>
    <name evidence="2" type="ORF">SNAT2548_LOCUS4765</name>
</gene>
<feature type="region of interest" description="Disordered" evidence="1">
    <location>
        <begin position="1"/>
        <end position="33"/>
    </location>
</feature>
<evidence type="ECO:0000256" key="1">
    <source>
        <dbReference type="SAM" id="MobiDB-lite"/>
    </source>
</evidence>
<feature type="compositionally biased region" description="Basic and acidic residues" evidence="1">
    <location>
        <begin position="9"/>
        <end position="18"/>
    </location>
</feature>
<evidence type="ECO:0000313" key="2">
    <source>
        <dbReference type="EMBL" id="CAE7040219.1"/>
    </source>
</evidence>
<dbReference type="Proteomes" id="UP000604046">
    <property type="component" value="Unassembled WGS sequence"/>
</dbReference>
<evidence type="ECO:0000313" key="3">
    <source>
        <dbReference type="Proteomes" id="UP000604046"/>
    </source>
</evidence>
<name>A0A812INY5_9DINO</name>
<dbReference type="EMBL" id="CAJNDS010000295">
    <property type="protein sequence ID" value="CAE7040219.1"/>
    <property type="molecule type" value="Genomic_DNA"/>
</dbReference>
<protein>
    <submittedName>
        <fullName evidence="2">Uncharacterized protein</fullName>
    </submittedName>
</protein>
<accession>A0A812INY5</accession>
<proteinExistence type="predicted"/>
<sequence>MANGAQGQPEKHKHEALKSQEAQGSITHGASNEARQLLDVLAVGPAGTTPQPKLKEVTHTTYAMGKCRCQRAGLLEVFRSGGRCLLPPDSPRCCRGLQKAWELEGAPRRTQRTGGKSLQWSPKFSGK</sequence>
<keyword evidence="3" id="KW-1185">Reference proteome</keyword>
<organism evidence="2 3">
    <name type="scientific">Symbiodinium natans</name>
    <dbReference type="NCBI Taxonomy" id="878477"/>
    <lineage>
        <taxon>Eukaryota</taxon>
        <taxon>Sar</taxon>
        <taxon>Alveolata</taxon>
        <taxon>Dinophyceae</taxon>
        <taxon>Suessiales</taxon>
        <taxon>Symbiodiniaceae</taxon>
        <taxon>Symbiodinium</taxon>
    </lineage>
</organism>